<accession>A0AA35ZUZ5</accession>
<sequence>MTASHHPPNPYPSPPITSTTTHVFWQHRHPPIQFTHIIDFISGTRRNGVRWEHTNAKKNNGVTGFWWLYNWRFLEALGLQVSSIFTVAGNHLGCGDLVRHVEDMVDNLLTHVQILALLSPCGHGGPPAVTPGHEAKPHVCSGGLVGTRKLARKPSLGKFPFQKNDPDRDRGVDWHIIPLSPAYALISLAMVMVRAPVLKLAGDGLLTSDSPARVPSWTLIIERSLNLGRNECWLAKEAGRLGHVAHLIGISSVPRGTLSSLPSLICSDKGVLSCNRWD</sequence>
<dbReference type="Proteomes" id="UP001177003">
    <property type="component" value="Chromosome 8"/>
</dbReference>
<evidence type="ECO:0000313" key="2">
    <source>
        <dbReference type="Proteomes" id="UP001177003"/>
    </source>
</evidence>
<protein>
    <submittedName>
        <fullName evidence="1">Uncharacterized protein</fullName>
    </submittedName>
</protein>
<name>A0AA35ZUZ5_LACSI</name>
<keyword evidence="2" id="KW-1185">Reference proteome</keyword>
<dbReference type="AlphaFoldDB" id="A0AA35ZUZ5"/>
<gene>
    <name evidence="1" type="ORF">LSALG_LOCUS37548</name>
</gene>
<reference evidence="1" key="1">
    <citation type="submission" date="2023-04" db="EMBL/GenBank/DDBJ databases">
        <authorList>
            <person name="Vijverberg K."/>
            <person name="Xiong W."/>
            <person name="Schranz E."/>
        </authorList>
    </citation>
    <scope>NUCLEOTIDE SEQUENCE</scope>
</reference>
<dbReference type="EMBL" id="OX465084">
    <property type="protein sequence ID" value="CAI9298804.1"/>
    <property type="molecule type" value="Genomic_DNA"/>
</dbReference>
<evidence type="ECO:0000313" key="1">
    <source>
        <dbReference type="EMBL" id="CAI9298804.1"/>
    </source>
</evidence>
<organism evidence="1 2">
    <name type="scientific">Lactuca saligna</name>
    <name type="common">Willowleaf lettuce</name>
    <dbReference type="NCBI Taxonomy" id="75948"/>
    <lineage>
        <taxon>Eukaryota</taxon>
        <taxon>Viridiplantae</taxon>
        <taxon>Streptophyta</taxon>
        <taxon>Embryophyta</taxon>
        <taxon>Tracheophyta</taxon>
        <taxon>Spermatophyta</taxon>
        <taxon>Magnoliopsida</taxon>
        <taxon>eudicotyledons</taxon>
        <taxon>Gunneridae</taxon>
        <taxon>Pentapetalae</taxon>
        <taxon>asterids</taxon>
        <taxon>campanulids</taxon>
        <taxon>Asterales</taxon>
        <taxon>Asteraceae</taxon>
        <taxon>Cichorioideae</taxon>
        <taxon>Cichorieae</taxon>
        <taxon>Lactucinae</taxon>
        <taxon>Lactuca</taxon>
    </lineage>
</organism>
<proteinExistence type="predicted"/>